<organism evidence="5 6">
    <name type="scientific">Streptomyces indicus</name>
    <dbReference type="NCBI Taxonomy" id="417292"/>
    <lineage>
        <taxon>Bacteria</taxon>
        <taxon>Bacillati</taxon>
        <taxon>Actinomycetota</taxon>
        <taxon>Actinomycetes</taxon>
        <taxon>Kitasatosporales</taxon>
        <taxon>Streptomycetaceae</taxon>
        <taxon>Streptomyces</taxon>
    </lineage>
</organism>
<reference evidence="5 6" key="1">
    <citation type="submission" date="2016-10" db="EMBL/GenBank/DDBJ databases">
        <authorList>
            <person name="de Groot N.N."/>
        </authorList>
    </citation>
    <scope>NUCLEOTIDE SEQUENCE [LARGE SCALE GENOMIC DNA]</scope>
    <source>
        <strain evidence="5 6">CGMCC 4.5727</strain>
    </source>
</reference>
<dbReference type="SMART" id="SM00331">
    <property type="entry name" value="PP2C_SIG"/>
    <property type="match status" value="1"/>
</dbReference>
<protein>
    <submittedName>
        <fullName evidence="5">Response regulator receiver domain-containing protein</fullName>
    </submittedName>
</protein>
<dbReference type="PANTHER" id="PTHR43156">
    <property type="entry name" value="STAGE II SPORULATION PROTEIN E-RELATED"/>
    <property type="match status" value="1"/>
</dbReference>
<dbReference type="InterPro" id="IPR036457">
    <property type="entry name" value="PPM-type-like_dom_sf"/>
</dbReference>
<keyword evidence="1" id="KW-0378">Hydrolase</keyword>
<feature type="region of interest" description="Disordered" evidence="3">
    <location>
        <begin position="388"/>
        <end position="410"/>
    </location>
</feature>
<dbReference type="Gene3D" id="3.60.40.10">
    <property type="entry name" value="PPM-type phosphatase domain"/>
    <property type="match status" value="1"/>
</dbReference>
<evidence type="ECO:0000313" key="6">
    <source>
        <dbReference type="Proteomes" id="UP000199155"/>
    </source>
</evidence>
<gene>
    <name evidence="5" type="ORF">SAMN05421806_12616</name>
</gene>
<dbReference type="Pfam" id="PF07228">
    <property type="entry name" value="SpoIIE"/>
    <property type="match status" value="1"/>
</dbReference>
<dbReference type="InterPro" id="IPR052016">
    <property type="entry name" value="Bact_Sigma-Reg"/>
</dbReference>
<evidence type="ECO:0000256" key="2">
    <source>
        <dbReference type="PROSITE-ProRule" id="PRU00169"/>
    </source>
</evidence>
<dbReference type="STRING" id="417292.SAMN05421806_12616"/>
<evidence type="ECO:0000259" key="4">
    <source>
        <dbReference type="PROSITE" id="PS50110"/>
    </source>
</evidence>
<dbReference type="SMART" id="SM00448">
    <property type="entry name" value="REC"/>
    <property type="match status" value="1"/>
</dbReference>
<dbReference type="GO" id="GO:0000160">
    <property type="term" value="P:phosphorelay signal transduction system"/>
    <property type="evidence" value="ECO:0007669"/>
    <property type="project" value="InterPro"/>
</dbReference>
<dbReference type="InterPro" id="IPR001789">
    <property type="entry name" value="Sig_transdc_resp-reg_receiver"/>
</dbReference>
<dbReference type="PROSITE" id="PS50110">
    <property type="entry name" value="RESPONSE_REGULATORY"/>
    <property type="match status" value="1"/>
</dbReference>
<name>A0A1G9IYF4_9ACTN</name>
<dbReference type="SUPFAM" id="SSF52172">
    <property type="entry name" value="CheY-like"/>
    <property type="match status" value="1"/>
</dbReference>
<dbReference type="Proteomes" id="UP000199155">
    <property type="component" value="Unassembled WGS sequence"/>
</dbReference>
<dbReference type="Pfam" id="PF00072">
    <property type="entry name" value="Response_reg"/>
    <property type="match status" value="1"/>
</dbReference>
<feature type="modified residue" description="4-aspartylphosphate" evidence="2">
    <location>
        <position position="79"/>
    </location>
</feature>
<keyword evidence="6" id="KW-1185">Reference proteome</keyword>
<accession>A0A1G9IYF4</accession>
<dbReference type="InterPro" id="IPR011006">
    <property type="entry name" value="CheY-like_superfamily"/>
</dbReference>
<dbReference type="InterPro" id="IPR001932">
    <property type="entry name" value="PPM-type_phosphatase-like_dom"/>
</dbReference>
<sequence length="410" mass="43586">MEGLCGPGVGPYRPRVTVAVPGTGAEATILLVDDHEPNRFAMGSVLRRAGYRVVEAASGHEALAALHRSDPVPELAIIDVRLPGVSGFELARRIAADAKLPRIPVVHVSAEANDARDRVEGLEGGASAYLASPVAPEELLATVGMVLAAGREARAARDERRFAFELQRAFLPPPEKLAALDGVDLAVGYVPAMARLELGGDFYAAFAVERGVLLAVGDVVGHSLAAATVMVELRHVLRAYALEGHPPHRILELMDGLLAHFHPEVTATMCLAILDPRTGAVEVANAGHFPPLLISPGQGADYLHVHGPLLGLNLAHQQATGARLAPGEMLLMVTDGLIERPRVDLADSLEDLRERAGRGPSTPDSLRDDLLQHYSRGAEDDIALLAVRRQGTEVPGPRGSRRPAAEQPMR</sequence>
<proteinExistence type="predicted"/>
<dbReference type="PANTHER" id="PTHR43156:SF2">
    <property type="entry name" value="STAGE II SPORULATION PROTEIN E"/>
    <property type="match status" value="1"/>
</dbReference>
<dbReference type="AlphaFoldDB" id="A0A1G9IYF4"/>
<dbReference type="GO" id="GO:0016791">
    <property type="term" value="F:phosphatase activity"/>
    <property type="evidence" value="ECO:0007669"/>
    <property type="project" value="TreeGrafter"/>
</dbReference>
<evidence type="ECO:0000313" key="5">
    <source>
        <dbReference type="EMBL" id="SDL30240.1"/>
    </source>
</evidence>
<dbReference type="SUPFAM" id="SSF81606">
    <property type="entry name" value="PP2C-like"/>
    <property type="match status" value="1"/>
</dbReference>
<dbReference type="Gene3D" id="3.40.50.2300">
    <property type="match status" value="1"/>
</dbReference>
<keyword evidence="2" id="KW-0597">Phosphoprotein</keyword>
<dbReference type="OrthoDB" id="7943561at2"/>
<evidence type="ECO:0000256" key="1">
    <source>
        <dbReference type="ARBA" id="ARBA00022801"/>
    </source>
</evidence>
<dbReference type="EMBL" id="FNFF01000026">
    <property type="protein sequence ID" value="SDL30240.1"/>
    <property type="molecule type" value="Genomic_DNA"/>
</dbReference>
<feature type="domain" description="Response regulatory" evidence="4">
    <location>
        <begin position="28"/>
        <end position="147"/>
    </location>
</feature>
<evidence type="ECO:0000256" key="3">
    <source>
        <dbReference type="SAM" id="MobiDB-lite"/>
    </source>
</evidence>